<dbReference type="AlphaFoldDB" id="A0A913KUT7"/>
<dbReference type="WBParaSite" id="Smp_348510.1">
    <property type="protein sequence ID" value="Smp_348510.1"/>
    <property type="gene ID" value="Smp_348510"/>
</dbReference>
<dbReference type="Proteomes" id="UP000008854">
    <property type="component" value="Unassembled WGS sequence"/>
</dbReference>
<accession>A0A913KUT7</accession>
<protein>
    <submittedName>
        <fullName evidence="3">Uncharacterized protein</fullName>
    </submittedName>
</protein>
<keyword evidence="1" id="KW-0812">Transmembrane</keyword>
<evidence type="ECO:0000313" key="3">
    <source>
        <dbReference type="WBParaSite" id="Smp_348510.1"/>
    </source>
</evidence>
<sequence>MNDDDHDTMMIDLLFILYYIFLPIIYEYEPDLIYLWNGSNYQMKNESISSDILARIIYLLNGLGKPVLINGSSINELSSISFIQSLQGKPISIGFNELIQTSPSSKMKHIIQLIIQQNHQRWKCLGQF</sequence>
<reference evidence="3" key="2">
    <citation type="submission" date="2022-10" db="UniProtKB">
        <authorList>
            <consortium name="WormBaseParasite"/>
        </authorList>
    </citation>
    <scope>IDENTIFICATION</scope>
    <source>
        <strain evidence="3">Puerto Rican</strain>
    </source>
</reference>
<name>A0A913KUT7_SCHMA</name>
<evidence type="ECO:0000256" key="1">
    <source>
        <dbReference type="SAM" id="Phobius"/>
    </source>
</evidence>
<proteinExistence type="predicted"/>
<feature type="transmembrane region" description="Helical" evidence="1">
    <location>
        <begin position="6"/>
        <end position="26"/>
    </location>
</feature>
<keyword evidence="1" id="KW-0472">Membrane</keyword>
<reference evidence="2" key="1">
    <citation type="journal article" date="2012" name="PLoS Negl. Trop. Dis.">
        <title>A systematically improved high quality genome and transcriptome of the human blood fluke Schistosoma mansoni.</title>
        <authorList>
            <person name="Protasio A.V."/>
            <person name="Tsai I.J."/>
            <person name="Babbage A."/>
            <person name="Nichol S."/>
            <person name="Hunt M."/>
            <person name="Aslett M.A."/>
            <person name="De Silva N."/>
            <person name="Velarde G.S."/>
            <person name="Anderson T.J."/>
            <person name="Clark R.C."/>
            <person name="Davidson C."/>
            <person name="Dillon G.P."/>
            <person name="Holroyd N.E."/>
            <person name="LoVerde P.T."/>
            <person name="Lloyd C."/>
            <person name="McQuillan J."/>
            <person name="Oliveira G."/>
            <person name="Otto T.D."/>
            <person name="Parker-Manuel S.J."/>
            <person name="Quail M.A."/>
            <person name="Wilson R.A."/>
            <person name="Zerlotini A."/>
            <person name="Dunne D.W."/>
            <person name="Berriman M."/>
        </authorList>
    </citation>
    <scope>NUCLEOTIDE SEQUENCE [LARGE SCALE GENOMIC DNA]</scope>
    <source>
        <strain evidence="2">Puerto Rican</strain>
    </source>
</reference>
<evidence type="ECO:0000313" key="2">
    <source>
        <dbReference type="Proteomes" id="UP000008854"/>
    </source>
</evidence>
<organism evidence="2 3">
    <name type="scientific">Schistosoma mansoni</name>
    <name type="common">Blood fluke</name>
    <dbReference type="NCBI Taxonomy" id="6183"/>
    <lineage>
        <taxon>Eukaryota</taxon>
        <taxon>Metazoa</taxon>
        <taxon>Spiralia</taxon>
        <taxon>Lophotrochozoa</taxon>
        <taxon>Platyhelminthes</taxon>
        <taxon>Trematoda</taxon>
        <taxon>Digenea</taxon>
        <taxon>Strigeidida</taxon>
        <taxon>Schistosomatoidea</taxon>
        <taxon>Schistosomatidae</taxon>
        <taxon>Schistosoma</taxon>
    </lineage>
</organism>
<keyword evidence="1" id="KW-1133">Transmembrane helix</keyword>
<keyword evidence="2" id="KW-1185">Reference proteome</keyword>